<feature type="non-terminal residue" evidence="1">
    <location>
        <position position="1"/>
    </location>
</feature>
<name>A0A8J2PGY7_9HEXA</name>
<dbReference type="EMBL" id="CAJVCH010301464">
    <property type="protein sequence ID" value="CAG7785699.1"/>
    <property type="molecule type" value="Genomic_DNA"/>
</dbReference>
<accession>A0A8J2PGY7</accession>
<dbReference type="Proteomes" id="UP000708208">
    <property type="component" value="Unassembled WGS sequence"/>
</dbReference>
<keyword evidence="2" id="KW-1185">Reference proteome</keyword>
<comment type="caution">
    <text evidence="1">The sequence shown here is derived from an EMBL/GenBank/DDBJ whole genome shotgun (WGS) entry which is preliminary data.</text>
</comment>
<evidence type="ECO:0000313" key="1">
    <source>
        <dbReference type="EMBL" id="CAG7785699.1"/>
    </source>
</evidence>
<protein>
    <submittedName>
        <fullName evidence="1">Uncharacterized protein</fullName>
    </submittedName>
</protein>
<organism evidence="1 2">
    <name type="scientific">Allacma fusca</name>
    <dbReference type="NCBI Taxonomy" id="39272"/>
    <lineage>
        <taxon>Eukaryota</taxon>
        <taxon>Metazoa</taxon>
        <taxon>Ecdysozoa</taxon>
        <taxon>Arthropoda</taxon>
        <taxon>Hexapoda</taxon>
        <taxon>Collembola</taxon>
        <taxon>Symphypleona</taxon>
        <taxon>Sminthuridae</taxon>
        <taxon>Allacma</taxon>
    </lineage>
</organism>
<gene>
    <name evidence="1" type="ORF">AFUS01_LOCUS24309</name>
</gene>
<dbReference type="AlphaFoldDB" id="A0A8J2PGY7"/>
<sequence length="21" mass="2620">MRRVLQLEFQRIILQNGDENF</sequence>
<evidence type="ECO:0000313" key="2">
    <source>
        <dbReference type="Proteomes" id="UP000708208"/>
    </source>
</evidence>
<proteinExistence type="predicted"/>
<reference evidence="1" key="1">
    <citation type="submission" date="2021-06" db="EMBL/GenBank/DDBJ databases">
        <authorList>
            <person name="Hodson N. C."/>
            <person name="Mongue J. A."/>
            <person name="Jaron S. K."/>
        </authorList>
    </citation>
    <scope>NUCLEOTIDE SEQUENCE</scope>
</reference>